<comment type="caution">
    <text evidence="2">The sequence shown here is derived from an EMBL/GenBank/DDBJ whole genome shotgun (WGS) entry which is preliminary data.</text>
</comment>
<dbReference type="InterPro" id="IPR041223">
    <property type="entry name" value="ApeA_NTD"/>
</dbReference>
<protein>
    <recommendedName>
        <fullName evidence="1">ApeA N-terminal domain-containing protein</fullName>
    </recommendedName>
</protein>
<organism evidence="2 3">
    <name type="scientific">Isoptericola cucumis</name>
    <dbReference type="NCBI Taxonomy" id="1776856"/>
    <lineage>
        <taxon>Bacteria</taxon>
        <taxon>Bacillati</taxon>
        <taxon>Actinomycetota</taxon>
        <taxon>Actinomycetes</taxon>
        <taxon>Micrococcales</taxon>
        <taxon>Promicromonosporaceae</taxon>
        <taxon>Isoptericola</taxon>
    </lineage>
</organism>
<feature type="domain" description="ApeA N-terminal" evidence="1">
    <location>
        <begin position="12"/>
        <end position="250"/>
    </location>
</feature>
<gene>
    <name evidence="2" type="ORF">GCM10007368_30480</name>
</gene>
<proteinExistence type="predicted"/>
<accession>A0ABQ2B837</accession>
<evidence type="ECO:0000259" key="1">
    <source>
        <dbReference type="Pfam" id="PF18862"/>
    </source>
</evidence>
<dbReference type="EMBL" id="BMDG01000011">
    <property type="protein sequence ID" value="GGI10286.1"/>
    <property type="molecule type" value="Genomic_DNA"/>
</dbReference>
<sequence length="435" mass="47437">MSNLTDLVSGAIGYFWTAVEDFDTLDLAMPGHVHLSADGELVLDLLDPHADPFRENPLPRSVAAATSAGGALFLDVHHGRLATTHGGYRVATRTYRTHGVVSGAPLRDLRSDGFLDVSAFFPGIAGWAGVAGSSTSPSKDEKGRLNSLAITVQAAEPQSEDLSRGRRLELSTHWQVDGPADRRTVYAPVEFKISASRPADWTDLIPPLQSIQGLVSLAYDGLVVADGGRVTMDSKKPPMDSPTWWTARLMRRPDGARPPRSMTETPSFNLRTIGGLAGLRRWIELTDAHPRATGPLVARHRYGLQNVETRLMEIAAAIEYWVSAHRRSAQWAQSSLGQGKFAANLAARVGAPFSEFVGDSMAWSRRFWNTNNLLKHEPNGQYDAYEVALLADTGAMLLQSALLNRIARTTAPARAIFDSHRHHQLGEAIRDLLGT</sequence>
<keyword evidence="3" id="KW-1185">Reference proteome</keyword>
<evidence type="ECO:0000313" key="2">
    <source>
        <dbReference type="EMBL" id="GGI10286.1"/>
    </source>
</evidence>
<dbReference type="Proteomes" id="UP000632535">
    <property type="component" value="Unassembled WGS sequence"/>
</dbReference>
<evidence type="ECO:0000313" key="3">
    <source>
        <dbReference type="Proteomes" id="UP000632535"/>
    </source>
</evidence>
<dbReference type="Pfam" id="PF18862">
    <property type="entry name" value="ApeA_NTD1"/>
    <property type="match status" value="1"/>
</dbReference>
<dbReference type="RefSeq" id="WP_188524581.1">
    <property type="nucleotide sequence ID" value="NZ_BMDG01000011.1"/>
</dbReference>
<reference evidence="3" key="1">
    <citation type="journal article" date="2019" name="Int. J. Syst. Evol. Microbiol.">
        <title>The Global Catalogue of Microorganisms (GCM) 10K type strain sequencing project: providing services to taxonomists for standard genome sequencing and annotation.</title>
        <authorList>
            <consortium name="The Broad Institute Genomics Platform"/>
            <consortium name="The Broad Institute Genome Sequencing Center for Infectious Disease"/>
            <person name="Wu L."/>
            <person name="Ma J."/>
        </authorList>
    </citation>
    <scope>NUCLEOTIDE SEQUENCE [LARGE SCALE GENOMIC DNA]</scope>
    <source>
        <strain evidence="3">CCM 8653</strain>
    </source>
</reference>
<name>A0ABQ2B837_9MICO</name>